<accession>A0A369QQA0</accession>
<gene>
    <name evidence="2" type="ORF">HME9302_00021</name>
    <name evidence="1" type="ORF">HME9302_00995</name>
</gene>
<dbReference type="EMBL" id="QBKA01000001">
    <property type="protein sequence ID" value="RDC66570.1"/>
    <property type="molecule type" value="Genomic_DNA"/>
</dbReference>
<sequence length="60" mass="6813">MIDGLRTWLRLQLPLREPPAEMQALLTRLDEQGRTAEALSKQARGEGDIQNTIELIARDI</sequence>
<keyword evidence="3" id="KW-1185">Reference proteome</keyword>
<organism evidence="2 3">
    <name type="scientific">Alteripontixanthobacter maritimus</name>
    <dbReference type="NCBI Taxonomy" id="2161824"/>
    <lineage>
        <taxon>Bacteria</taxon>
        <taxon>Pseudomonadati</taxon>
        <taxon>Pseudomonadota</taxon>
        <taxon>Alphaproteobacteria</taxon>
        <taxon>Sphingomonadales</taxon>
        <taxon>Erythrobacteraceae</taxon>
        <taxon>Alteripontixanthobacter</taxon>
    </lineage>
</organism>
<evidence type="ECO:0000313" key="1">
    <source>
        <dbReference type="EMBL" id="RDC59800.1"/>
    </source>
</evidence>
<protein>
    <submittedName>
        <fullName evidence="2">Uncharacterized protein</fullName>
    </submittedName>
</protein>
<dbReference type="RefSeq" id="WP_115365316.1">
    <property type="nucleotide sequence ID" value="NZ_QBKA01000001.1"/>
</dbReference>
<name>A0A369QQA0_9SPHN</name>
<evidence type="ECO:0000313" key="2">
    <source>
        <dbReference type="EMBL" id="RDC66570.1"/>
    </source>
</evidence>
<dbReference type="EMBL" id="QBKA01000002">
    <property type="protein sequence ID" value="RDC59800.1"/>
    <property type="molecule type" value="Genomic_DNA"/>
</dbReference>
<comment type="caution">
    <text evidence="2">The sequence shown here is derived from an EMBL/GenBank/DDBJ whole genome shotgun (WGS) entry which is preliminary data.</text>
</comment>
<reference evidence="2 3" key="1">
    <citation type="submission" date="2018-04" db="EMBL/GenBank/DDBJ databases">
        <title>Altererythrobacter sp. HME9302 genome sequencing and assembly.</title>
        <authorList>
            <person name="Kang H."/>
            <person name="Kim H."/>
            <person name="Joh K."/>
        </authorList>
    </citation>
    <scope>NUCLEOTIDE SEQUENCE [LARGE SCALE GENOMIC DNA]</scope>
    <source>
        <strain evidence="2 3">HME9302</strain>
    </source>
</reference>
<dbReference type="AlphaFoldDB" id="A0A369QQA0"/>
<evidence type="ECO:0000313" key="3">
    <source>
        <dbReference type="Proteomes" id="UP000253727"/>
    </source>
</evidence>
<proteinExistence type="predicted"/>
<dbReference type="Proteomes" id="UP000253727">
    <property type="component" value="Unassembled WGS sequence"/>
</dbReference>